<dbReference type="InterPro" id="IPR000504">
    <property type="entry name" value="RRM_dom"/>
</dbReference>
<dbReference type="PROSITE" id="PS50102">
    <property type="entry name" value="RRM"/>
    <property type="match status" value="1"/>
</dbReference>
<sequence length="175" mass="18952">MPPALPAPARRRVRAYRAPPVRAKGRAPTRGCSSPLHFVRSLRGASMVADGSGSAATGDKRTLYVGGLADEVTADTLNAAFVPFGDVRDVQLPMDYAQGKHRGFGFVEFVEAEDAAAAVDNMDNAELFGRVLRVNVAANKRLRSEALWSATEDQTWEERRRDEAQVAAAKSARQP</sequence>
<dbReference type="Pfam" id="PF00076">
    <property type="entry name" value="RRM_1"/>
    <property type="match status" value="1"/>
</dbReference>
<name>A0A7S3BBX4_9VIRI</name>
<accession>A0A7S3BBX4</accession>
<dbReference type="InterPro" id="IPR012677">
    <property type="entry name" value="Nucleotide-bd_a/b_plait_sf"/>
</dbReference>
<evidence type="ECO:0000256" key="3">
    <source>
        <dbReference type="SAM" id="MobiDB-lite"/>
    </source>
</evidence>
<dbReference type="SMART" id="SM00360">
    <property type="entry name" value="RRM"/>
    <property type="match status" value="1"/>
</dbReference>
<gene>
    <name evidence="5" type="ORF">PSIN1315_LOCUS2111</name>
</gene>
<dbReference type="AlphaFoldDB" id="A0A7S3BBX4"/>
<dbReference type="CDD" id="cd12347">
    <property type="entry name" value="RRM_PPIE"/>
    <property type="match status" value="1"/>
</dbReference>
<dbReference type="Gene3D" id="3.30.70.330">
    <property type="match status" value="1"/>
</dbReference>
<dbReference type="GO" id="GO:0003723">
    <property type="term" value="F:RNA binding"/>
    <property type="evidence" value="ECO:0007669"/>
    <property type="project" value="UniProtKB-UniRule"/>
</dbReference>
<dbReference type="EMBL" id="HBHY01003273">
    <property type="protein sequence ID" value="CAE0128631.1"/>
    <property type="molecule type" value="Transcribed_RNA"/>
</dbReference>
<evidence type="ECO:0000313" key="5">
    <source>
        <dbReference type="EMBL" id="CAE0128631.1"/>
    </source>
</evidence>
<dbReference type="SUPFAM" id="SSF54928">
    <property type="entry name" value="RNA-binding domain, RBD"/>
    <property type="match status" value="1"/>
</dbReference>
<dbReference type="PANTHER" id="PTHR48037:SF1">
    <property type="entry name" value="RRM DOMAIN-CONTAINING PROTEIN"/>
    <property type="match status" value="1"/>
</dbReference>
<keyword evidence="1 2" id="KW-0694">RNA-binding</keyword>
<feature type="domain" description="RRM" evidence="4">
    <location>
        <begin position="61"/>
        <end position="139"/>
    </location>
</feature>
<organism evidence="5">
    <name type="scientific">Prasinoderma singulare</name>
    <dbReference type="NCBI Taxonomy" id="676789"/>
    <lineage>
        <taxon>Eukaryota</taxon>
        <taxon>Viridiplantae</taxon>
        <taxon>Prasinodermophyta</taxon>
        <taxon>Prasinodermophyceae</taxon>
        <taxon>Prasinodermales</taxon>
        <taxon>Prasinodermaceae</taxon>
        <taxon>Prasinoderma</taxon>
    </lineage>
</organism>
<feature type="region of interest" description="Disordered" evidence="3">
    <location>
        <begin position="151"/>
        <end position="175"/>
    </location>
</feature>
<proteinExistence type="predicted"/>
<reference evidence="5" key="1">
    <citation type="submission" date="2021-01" db="EMBL/GenBank/DDBJ databases">
        <authorList>
            <person name="Corre E."/>
            <person name="Pelletier E."/>
            <person name="Niang G."/>
            <person name="Scheremetjew M."/>
            <person name="Finn R."/>
            <person name="Kale V."/>
            <person name="Holt S."/>
            <person name="Cochrane G."/>
            <person name="Meng A."/>
            <person name="Brown T."/>
            <person name="Cohen L."/>
        </authorList>
    </citation>
    <scope>NUCLEOTIDE SEQUENCE</scope>
    <source>
        <strain evidence="5">RCC927</strain>
    </source>
</reference>
<protein>
    <recommendedName>
        <fullName evidence="4">RRM domain-containing protein</fullName>
    </recommendedName>
</protein>
<evidence type="ECO:0000259" key="4">
    <source>
        <dbReference type="PROSITE" id="PS50102"/>
    </source>
</evidence>
<dbReference type="InterPro" id="IPR034168">
    <property type="entry name" value="PPIE_RRM"/>
</dbReference>
<dbReference type="InterPro" id="IPR035979">
    <property type="entry name" value="RBD_domain_sf"/>
</dbReference>
<dbReference type="PANTHER" id="PTHR48037">
    <property type="entry name" value="ATPASE E1"/>
    <property type="match status" value="1"/>
</dbReference>
<evidence type="ECO:0000256" key="1">
    <source>
        <dbReference type="ARBA" id="ARBA00022884"/>
    </source>
</evidence>
<evidence type="ECO:0000256" key="2">
    <source>
        <dbReference type="PROSITE-ProRule" id="PRU00176"/>
    </source>
</evidence>